<organism evidence="3 4">
    <name type="scientific">Chryseobacterium bernardetii</name>
    <dbReference type="NCBI Taxonomy" id="1241978"/>
    <lineage>
        <taxon>Bacteria</taxon>
        <taxon>Pseudomonadati</taxon>
        <taxon>Bacteroidota</taxon>
        <taxon>Flavobacteriia</taxon>
        <taxon>Flavobacteriales</taxon>
        <taxon>Weeksellaceae</taxon>
        <taxon>Chryseobacterium group</taxon>
        <taxon>Chryseobacterium</taxon>
    </lineage>
</organism>
<dbReference type="KEGG" id="cben:EG339_21545"/>
<dbReference type="GeneID" id="99067391"/>
<name>A0A3G6TCK4_9FLAO</name>
<dbReference type="InterPro" id="IPR051411">
    <property type="entry name" value="Polyketide_trans_af380"/>
</dbReference>
<dbReference type="InterPro" id="IPR029058">
    <property type="entry name" value="AB_hydrolase_fold"/>
</dbReference>
<evidence type="ECO:0000259" key="2">
    <source>
        <dbReference type="Pfam" id="PF02129"/>
    </source>
</evidence>
<reference evidence="4" key="1">
    <citation type="submission" date="2018-11" db="EMBL/GenBank/DDBJ databases">
        <title>Proposal to divide the Flavobacteriaceae and reorganize its genera based on Amino Acid Identity values calculated from whole genome sequences.</title>
        <authorList>
            <person name="Nicholson A.C."/>
            <person name="Gulvik C.A."/>
            <person name="Whitney A.M."/>
            <person name="Humrighouse B.W."/>
            <person name="Bell M."/>
            <person name="Holmes B."/>
            <person name="Steigerwalt A.G."/>
            <person name="Villarma A."/>
            <person name="Sheth M."/>
            <person name="Batra D."/>
            <person name="Pryor J."/>
            <person name="Bernardet J.-F."/>
            <person name="Hugo C."/>
            <person name="Kampfer P."/>
            <person name="Newman J."/>
            <person name="McQuiston J.R."/>
        </authorList>
    </citation>
    <scope>NUCLEOTIDE SEQUENCE [LARGE SCALE GENOMIC DNA]</scope>
    <source>
        <strain evidence="4">G0229</strain>
    </source>
</reference>
<sequence>MKIVITAMALSFLFIGKAFAQNIKSGQRKMSTTEKNKHYTFELSDKVIRKAVFFKNRYGIMLSGDLYIPENAENEKLPALAISGPFGAVKEQSSGLYANQMAKRGFAVIAFDPSYTGESAGEPRDTASPDINTEDFSAAVDFLGLQKNVDQNKIGIIGICGFGGMALNAAAIDKRIKAVATASMYDMSRVISRGYNDAVTLEQRTKTLEDLGVQRWKDAETGNPAYPAAHLPEKLIGNEPQFIKDYYDYYKTPRGYHKRSVNSTTGWRVTSALSFMNMPLLSYIKEISPRPVLIVAGENAHSRYFSEDAYKAAAEPKELMIIPGGIHVDLYDKVDVIPFEKLDSFFKSNLK</sequence>
<dbReference type="PANTHER" id="PTHR47751:SF1">
    <property type="entry name" value="SUPERFAMILY HYDROLASE, PUTATIVE (AFU_ORTHOLOGUE AFUA_2G16580)-RELATED"/>
    <property type="match status" value="1"/>
</dbReference>
<dbReference type="GO" id="GO:0016787">
    <property type="term" value="F:hydrolase activity"/>
    <property type="evidence" value="ECO:0007669"/>
    <property type="project" value="UniProtKB-KW"/>
</dbReference>
<evidence type="ECO:0000313" key="4">
    <source>
        <dbReference type="Proteomes" id="UP000271193"/>
    </source>
</evidence>
<dbReference type="Proteomes" id="UP000271193">
    <property type="component" value="Chromosome"/>
</dbReference>
<dbReference type="SUPFAM" id="SSF53474">
    <property type="entry name" value="alpha/beta-Hydrolases"/>
    <property type="match status" value="1"/>
</dbReference>
<dbReference type="AlphaFoldDB" id="A0A3G6TCK4"/>
<feature type="domain" description="Xaa-Pro dipeptidyl-peptidase-like" evidence="2">
    <location>
        <begin position="59"/>
        <end position="216"/>
    </location>
</feature>
<feature type="chain" id="PRO_5018106038" evidence="1">
    <location>
        <begin position="21"/>
        <end position="351"/>
    </location>
</feature>
<accession>A0A3G6TCK4</accession>
<dbReference type="Pfam" id="PF02129">
    <property type="entry name" value="Peptidase_S15"/>
    <property type="match status" value="1"/>
</dbReference>
<keyword evidence="4" id="KW-1185">Reference proteome</keyword>
<proteinExistence type="predicted"/>
<protein>
    <submittedName>
        <fullName evidence="3">Alpha/beta hydrolase</fullName>
    </submittedName>
</protein>
<dbReference type="EMBL" id="CP033932">
    <property type="protein sequence ID" value="AZB26985.1"/>
    <property type="molecule type" value="Genomic_DNA"/>
</dbReference>
<dbReference type="PANTHER" id="PTHR47751">
    <property type="entry name" value="SUPERFAMILY HYDROLASE, PUTATIVE (AFU_ORTHOLOGUE AFUA_2G16580)-RELATED"/>
    <property type="match status" value="1"/>
</dbReference>
<keyword evidence="1" id="KW-0732">Signal</keyword>
<feature type="signal peptide" evidence="1">
    <location>
        <begin position="1"/>
        <end position="20"/>
    </location>
</feature>
<dbReference type="RefSeq" id="WP_123871923.1">
    <property type="nucleotide sequence ID" value="NZ_CP033932.1"/>
</dbReference>
<evidence type="ECO:0000313" key="3">
    <source>
        <dbReference type="EMBL" id="AZB26985.1"/>
    </source>
</evidence>
<keyword evidence="3" id="KW-0378">Hydrolase</keyword>
<dbReference type="Gene3D" id="1.10.10.800">
    <property type="match status" value="1"/>
</dbReference>
<dbReference type="Gene3D" id="3.40.50.1820">
    <property type="entry name" value="alpha/beta hydrolase"/>
    <property type="match status" value="1"/>
</dbReference>
<gene>
    <name evidence="3" type="ORF">EG339_21545</name>
</gene>
<evidence type="ECO:0000256" key="1">
    <source>
        <dbReference type="SAM" id="SignalP"/>
    </source>
</evidence>
<dbReference type="InterPro" id="IPR000383">
    <property type="entry name" value="Xaa-Pro-like_dom"/>
</dbReference>